<dbReference type="AlphaFoldDB" id="A0AAQ3M3G7"/>
<reference evidence="3 4" key="1">
    <citation type="submission" date="2023-11" db="EMBL/GenBank/DDBJ databases">
        <title>An acidophilic fungus is an integral part of prey digestion in a carnivorous sundew plant.</title>
        <authorList>
            <person name="Tsai I.J."/>
        </authorList>
    </citation>
    <scope>NUCLEOTIDE SEQUENCE [LARGE SCALE GENOMIC DNA]</scope>
    <source>
        <strain evidence="3">169a</strain>
    </source>
</reference>
<evidence type="ECO:0000313" key="3">
    <source>
        <dbReference type="EMBL" id="WPH00889.1"/>
    </source>
</evidence>
<feature type="region of interest" description="Disordered" evidence="1">
    <location>
        <begin position="403"/>
        <end position="441"/>
    </location>
</feature>
<proteinExistence type="predicted"/>
<keyword evidence="2" id="KW-0732">Signal</keyword>
<dbReference type="PROSITE" id="PS51257">
    <property type="entry name" value="PROKAR_LIPOPROTEIN"/>
    <property type="match status" value="1"/>
</dbReference>
<feature type="chain" id="PRO_5042841561" evidence="2">
    <location>
        <begin position="21"/>
        <end position="441"/>
    </location>
</feature>
<feature type="signal peptide" evidence="2">
    <location>
        <begin position="1"/>
        <end position="20"/>
    </location>
</feature>
<evidence type="ECO:0000256" key="1">
    <source>
        <dbReference type="SAM" id="MobiDB-lite"/>
    </source>
</evidence>
<gene>
    <name evidence="3" type="ORF">R9X50_00372100</name>
</gene>
<sequence>MVAKSTCLSLVALACTHADAAPLDENVPADVLSGYAHPITSSQHDDCMSRSCGPQNFCPSSTLTHCVEGHAAFSESQIIRNDVYGGPSLVNYRDSTEVLSVQPTINTNSESGSSSTSSVETTFSTIVKSGNDISTVEPAHTLPVPHRGPGGPAHHSLHVEIVPNIKRGCHGWKELPVSERETMLPPGRSDQDVILGCNEAEMLINSGHELHFNQRLLNARNRMLKRQIFGPGSGSPFLSEQSDADLESASGDWRAGPFVIVHHRALPGGPELEADDQKQEDKRQLMIPLIWNDVASTSTTINTHTDNPTPITAAPTLDPSEAVRELAKREKAMLYTPVTNDPPNSFRYIWQIFMLPFYPKSKKPIAPPPTPTPSSSAPAVTPIIIMAPPANAGAVPTTVYLGGPPPVSSSIETKPLSLPVSTKGPNVIPLYRNGPKKHHRD</sequence>
<keyword evidence="4" id="KW-1185">Reference proteome</keyword>
<dbReference type="Proteomes" id="UP001303373">
    <property type="component" value="Chromosome 5"/>
</dbReference>
<accession>A0AAQ3M3G7</accession>
<name>A0AAQ3M3G7_9PEZI</name>
<evidence type="ECO:0000313" key="4">
    <source>
        <dbReference type="Proteomes" id="UP001303373"/>
    </source>
</evidence>
<protein>
    <submittedName>
        <fullName evidence="3">Uncharacterized protein</fullName>
    </submittedName>
</protein>
<evidence type="ECO:0000256" key="2">
    <source>
        <dbReference type="SAM" id="SignalP"/>
    </source>
</evidence>
<dbReference type="EMBL" id="CP138584">
    <property type="protein sequence ID" value="WPH00889.1"/>
    <property type="molecule type" value="Genomic_DNA"/>
</dbReference>
<organism evidence="3 4">
    <name type="scientific">Acrodontium crateriforme</name>
    <dbReference type="NCBI Taxonomy" id="150365"/>
    <lineage>
        <taxon>Eukaryota</taxon>
        <taxon>Fungi</taxon>
        <taxon>Dikarya</taxon>
        <taxon>Ascomycota</taxon>
        <taxon>Pezizomycotina</taxon>
        <taxon>Dothideomycetes</taxon>
        <taxon>Dothideomycetidae</taxon>
        <taxon>Mycosphaerellales</taxon>
        <taxon>Teratosphaeriaceae</taxon>
        <taxon>Acrodontium</taxon>
    </lineage>
</organism>